<dbReference type="PANTHER" id="PTHR21094:SF2">
    <property type="entry name" value="GOLGI SNAP RECEPTOR COMPLEX MEMBER 1"/>
    <property type="match status" value="1"/>
</dbReference>
<evidence type="ECO:0000256" key="9">
    <source>
        <dbReference type="PIRNR" id="PIRNR027109"/>
    </source>
</evidence>
<evidence type="ECO:0000256" key="8">
    <source>
        <dbReference type="ARBA" id="ARBA00023136"/>
    </source>
</evidence>
<evidence type="ECO:0000313" key="12">
    <source>
        <dbReference type="Proteomes" id="UP000094565"/>
    </source>
</evidence>
<dbReference type="GO" id="GO:0006888">
    <property type="term" value="P:endoplasmic reticulum to Golgi vesicle-mediated transport"/>
    <property type="evidence" value="ECO:0007669"/>
    <property type="project" value="InterPro"/>
</dbReference>
<evidence type="ECO:0000256" key="4">
    <source>
        <dbReference type="ARBA" id="ARBA00022692"/>
    </source>
</evidence>
<dbReference type="PIRSF" id="PIRSF027109">
    <property type="entry name" value="Golgi_SNARE"/>
    <property type="match status" value="1"/>
</dbReference>
<dbReference type="Proteomes" id="UP000094565">
    <property type="component" value="Chromosome 4"/>
</dbReference>
<evidence type="ECO:0000313" key="11">
    <source>
        <dbReference type="EMBL" id="ANZ77567.1"/>
    </source>
</evidence>
<protein>
    <recommendedName>
        <fullName evidence="9">Golgi SNAP receptor complex member 1</fullName>
    </recommendedName>
</protein>
<reference evidence="11 12" key="1">
    <citation type="submission" date="2016-02" db="EMBL/GenBank/DDBJ databases">
        <title>Comparative genomic and transcriptomic foundation for Pichia pastoris.</title>
        <authorList>
            <person name="Love K.R."/>
            <person name="Shah K.A."/>
            <person name="Whittaker C.A."/>
            <person name="Wu J."/>
            <person name="Bartlett M.C."/>
            <person name="Ma D."/>
            <person name="Leeson R.L."/>
            <person name="Priest M."/>
            <person name="Young S.K."/>
            <person name="Love J.C."/>
        </authorList>
    </citation>
    <scope>NUCLEOTIDE SEQUENCE [LARGE SCALE GENOMIC DNA]</scope>
    <source>
        <strain evidence="11 12">ATCC 28485</strain>
    </source>
</reference>
<dbReference type="OrthoDB" id="422156at2759"/>
<dbReference type="GO" id="GO:0005484">
    <property type="term" value="F:SNAP receptor activity"/>
    <property type="evidence" value="ECO:0007669"/>
    <property type="project" value="TreeGrafter"/>
</dbReference>
<accession>A0A1B2JHP7</accession>
<evidence type="ECO:0000256" key="1">
    <source>
        <dbReference type="ARBA" id="ARBA00004409"/>
    </source>
</evidence>
<dbReference type="Pfam" id="PF12352">
    <property type="entry name" value="V-SNARE_C"/>
    <property type="match status" value="1"/>
</dbReference>
<evidence type="ECO:0000256" key="10">
    <source>
        <dbReference type="SAM" id="Phobius"/>
    </source>
</evidence>
<keyword evidence="12" id="KW-1185">Reference proteome</keyword>
<keyword evidence="5 9" id="KW-0653">Protein transport</keyword>
<organism evidence="11 12">
    <name type="scientific">Komagataella pastoris</name>
    <name type="common">Yeast</name>
    <name type="synonym">Pichia pastoris</name>
    <dbReference type="NCBI Taxonomy" id="4922"/>
    <lineage>
        <taxon>Eukaryota</taxon>
        <taxon>Fungi</taxon>
        <taxon>Dikarya</taxon>
        <taxon>Ascomycota</taxon>
        <taxon>Saccharomycotina</taxon>
        <taxon>Pichiomycetes</taxon>
        <taxon>Pichiales</taxon>
        <taxon>Pichiaceae</taxon>
        <taxon>Komagataella</taxon>
    </lineage>
</organism>
<dbReference type="AlphaFoldDB" id="A0A1B2JHP7"/>
<comment type="subunit">
    <text evidence="9">Component of several multiprotein Golgi SNARE complexes.</text>
</comment>
<dbReference type="GO" id="GO:0015031">
    <property type="term" value="P:protein transport"/>
    <property type="evidence" value="ECO:0007669"/>
    <property type="project" value="UniProtKB-KW"/>
</dbReference>
<feature type="transmembrane region" description="Helical" evidence="10">
    <location>
        <begin position="205"/>
        <end position="222"/>
    </location>
</feature>
<comment type="similarity">
    <text evidence="2 9">Belongs to the GOSR1 family.</text>
</comment>
<gene>
    <name evidence="11" type="primary">GOS1</name>
    <name evidence="11" type="ORF">ATY40_BA7505104</name>
</gene>
<comment type="function">
    <text evidence="9">Involved in transport from the ER to the Golgi apparatus as well as in intra-Golgi transport. It belongs to a super-family of proteins called t-SNAREs or soluble NSF (N-ethylmaleimide-sensitive factor) attachment protein receptor.</text>
</comment>
<keyword evidence="7 9" id="KW-0333">Golgi apparatus</keyword>
<keyword evidence="4 10" id="KW-0812">Transmembrane</keyword>
<proteinExistence type="inferred from homology"/>
<evidence type="ECO:0000256" key="6">
    <source>
        <dbReference type="ARBA" id="ARBA00022989"/>
    </source>
</evidence>
<name>A0A1B2JHP7_PICPA</name>
<dbReference type="GO" id="GO:0005801">
    <property type="term" value="C:cis-Golgi network"/>
    <property type="evidence" value="ECO:0007669"/>
    <property type="project" value="InterPro"/>
</dbReference>
<dbReference type="EMBL" id="CP014587">
    <property type="protein sequence ID" value="ANZ77567.1"/>
    <property type="molecule type" value="Genomic_DNA"/>
</dbReference>
<evidence type="ECO:0000256" key="3">
    <source>
        <dbReference type="ARBA" id="ARBA00022448"/>
    </source>
</evidence>
<keyword evidence="8 9" id="KW-0472">Membrane</keyword>
<keyword evidence="9" id="KW-0931">ER-Golgi transport</keyword>
<evidence type="ECO:0000256" key="2">
    <source>
        <dbReference type="ARBA" id="ARBA00008473"/>
    </source>
</evidence>
<dbReference type="GO" id="GO:0000139">
    <property type="term" value="C:Golgi membrane"/>
    <property type="evidence" value="ECO:0007669"/>
    <property type="project" value="UniProtKB-SubCell"/>
</dbReference>
<dbReference type="InterPro" id="IPR023601">
    <property type="entry name" value="Golgi_SNAP_su1"/>
</dbReference>
<dbReference type="GO" id="GO:0048219">
    <property type="term" value="P:inter-Golgi cisterna vesicle-mediated transport"/>
    <property type="evidence" value="ECO:0007669"/>
    <property type="project" value="TreeGrafter"/>
</dbReference>
<dbReference type="PANTHER" id="PTHR21094">
    <property type="entry name" value="GOS-28 SNARE- RELATED"/>
    <property type="match status" value="1"/>
</dbReference>
<evidence type="ECO:0000256" key="7">
    <source>
        <dbReference type="ARBA" id="ARBA00023034"/>
    </source>
</evidence>
<comment type="subcellular location">
    <subcellularLocation>
        <location evidence="1">Golgi apparatus membrane</location>
        <topology evidence="1">Single-pass type IV membrane protein</topology>
    </subcellularLocation>
</comment>
<keyword evidence="6 10" id="KW-1133">Transmembrane helix</keyword>
<sequence length="223" mass="25647">MSNYSQTRSQALQLENKTESLLSQYASFGQSSSSSATGEELSLERALKDILERRQELINALNRIADSDDTLAASKLQQLHRHKEILNDHRHDFGRIQESIQQERNKLNLLFSVRSDIQEHKKRSHTGNVDSLSEEDYMRQERNRVDNVNSIADRLLSQAYETRDEFSRQRHILNNAASRISESVSQMPGINVIVSKINTRRKRDSLIIAGLITMCIILLWLSL</sequence>
<dbReference type="GO" id="GO:0006906">
    <property type="term" value="P:vesicle fusion"/>
    <property type="evidence" value="ECO:0007669"/>
    <property type="project" value="TreeGrafter"/>
</dbReference>
<dbReference type="GO" id="GO:0005797">
    <property type="term" value="C:Golgi medial cisterna"/>
    <property type="evidence" value="ECO:0007669"/>
    <property type="project" value="TreeGrafter"/>
</dbReference>
<dbReference type="GO" id="GO:0031201">
    <property type="term" value="C:SNARE complex"/>
    <property type="evidence" value="ECO:0007669"/>
    <property type="project" value="TreeGrafter"/>
</dbReference>
<evidence type="ECO:0000256" key="5">
    <source>
        <dbReference type="ARBA" id="ARBA00022927"/>
    </source>
</evidence>
<keyword evidence="3 9" id="KW-0813">Transport</keyword>